<gene>
    <name evidence="2" type="ORF">TKK_005834</name>
</gene>
<protein>
    <submittedName>
        <fullName evidence="2">Uncharacterized protein</fullName>
    </submittedName>
</protein>
<evidence type="ECO:0000313" key="3">
    <source>
        <dbReference type="Proteomes" id="UP001627154"/>
    </source>
</evidence>
<dbReference type="AlphaFoldDB" id="A0ABD2X630"/>
<evidence type="ECO:0000256" key="1">
    <source>
        <dbReference type="SAM" id="MobiDB-lite"/>
    </source>
</evidence>
<sequence>MNDCDSRRNNQNDRDSRRYDRDDRDSRGNNRDSRGDERNPRRDERDSRDTSMYVYAKLDSGELVKTEAADFPKLDLSSYKKNQKFSSLKYKQDAIILHSAETLAELELEINNTGKIQYPPAKFCLSASELSSSEVETTASATTSYQTRDTSIILQKKLENHPYSKYRTVESRSCPVEKSSKTSVLTEDHDKRNFSNLEINYEPMDQNNSTSDVENQVLIENLKEIEVEKNRKIIFNEDFDSDANCDDSSIASDSDDDSEIDVIFGDYVQDDRIMFPASNLSVADVITMFNAIVIKFNPTKKFQASLIEFIKILAGKEFESWKFNTYRAKKQFAPTPGSIKKNFYCLTCNEILLSTDSMKPVHKNVTCPTCKNEIPLSSSSNNSFLTFDIKQQLELLLNRPDVQRHMKRFQNNKTNYTDTKIITDIQESIKYQKLQNTYPKALTFNFNTDGAQLFKSAKRSLWPFQLYINELPPQCYHPGKHIGGSMRYILEENDSPHRTHEEHIRDMKVAINLGKWIRGVKGNCRLLSLPNFDIVWDLPPDYMHGALLGVSKQLLNKWTSCYFNKDHLKKIESRMLNIKLCRDVRRSIRTLDYSGKYKATEWRTWLLFISLPVVKGILPDKEFISYCRLVDSIYVLLKESITDQELNRVEYNLLEFVGESEEIYLPPFITFNAHSLNHYCHAVRNSGPLWTTSAFPFENGIFQFMKEVNAPNGCLLQISEKWIRKSNFQSFLSHQKSDDDRTIEYCKSLFCDRPPLKNCTVVDNITFTDATNTIVKIIDSVSRILNKKPSFIQVFHRCIYKSTLFHGINYKRCLKTQDTIVKTLDDKIYEIHYFIRIDKQSFIYGRQWEIENKDFGLGIDRFPIVRHIFKLKKKLRVNCLVEISNIGQKMLVMDTNDDVYLTSLPNNYEVQ</sequence>
<dbReference type="PANTHER" id="PTHR46579:SF1">
    <property type="entry name" value="F5_8 TYPE C DOMAIN-CONTAINING PROTEIN"/>
    <property type="match status" value="1"/>
</dbReference>
<feature type="compositionally biased region" description="Basic and acidic residues" evidence="1">
    <location>
        <begin position="1"/>
        <end position="49"/>
    </location>
</feature>
<evidence type="ECO:0000313" key="2">
    <source>
        <dbReference type="EMBL" id="KAL3400675.1"/>
    </source>
</evidence>
<proteinExistence type="predicted"/>
<dbReference type="PANTHER" id="PTHR46579">
    <property type="entry name" value="F5/8 TYPE C DOMAIN-CONTAINING PROTEIN-RELATED"/>
    <property type="match status" value="1"/>
</dbReference>
<feature type="region of interest" description="Disordered" evidence="1">
    <location>
        <begin position="1"/>
        <end position="50"/>
    </location>
</feature>
<dbReference type="Proteomes" id="UP001627154">
    <property type="component" value="Unassembled WGS sequence"/>
</dbReference>
<keyword evidence="3" id="KW-1185">Reference proteome</keyword>
<accession>A0ABD2X630</accession>
<reference evidence="2 3" key="1">
    <citation type="journal article" date="2024" name="bioRxiv">
        <title>A reference genome for Trichogramma kaykai: A tiny desert-dwelling parasitoid wasp with competing sex-ratio distorters.</title>
        <authorList>
            <person name="Culotta J."/>
            <person name="Lindsey A.R."/>
        </authorList>
    </citation>
    <scope>NUCLEOTIDE SEQUENCE [LARGE SCALE GENOMIC DNA]</scope>
    <source>
        <strain evidence="2 3">KSX58</strain>
    </source>
</reference>
<organism evidence="2 3">
    <name type="scientific">Trichogramma kaykai</name>
    <dbReference type="NCBI Taxonomy" id="54128"/>
    <lineage>
        <taxon>Eukaryota</taxon>
        <taxon>Metazoa</taxon>
        <taxon>Ecdysozoa</taxon>
        <taxon>Arthropoda</taxon>
        <taxon>Hexapoda</taxon>
        <taxon>Insecta</taxon>
        <taxon>Pterygota</taxon>
        <taxon>Neoptera</taxon>
        <taxon>Endopterygota</taxon>
        <taxon>Hymenoptera</taxon>
        <taxon>Apocrita</taxon>
        <taxon>Proctotrupomorpha</taxon>
        <taxon>Chalcidoidea</taxon>
        <taxon>Trichogrammatidae</taxon>
        <taxon>Trichogramma</taxon>
    </lineage>
</organism>
<name>A0ABD2X630_9HYME</name>
<dbReference type="EMBL" id="JBJJXI010000050">
    <property type="protein sequence ID" value="KAL3400675.1"/>
    <property type="molecule type" value="Genomic_DNA"/>
</dbReference>
<comment type="caution">
    <text evidence="2">The sequence shown here is derived from an EMBL/GenBank/DDBJ whole genome shotgun (WGS) entry which is preliminary data.</text>
</comment>